<dbReference type="AlphaFoldDB" id="A0A1X9LMX0"/>
<dbReference type="STRING" id="1619308.B5808_16050"/>
<dbReference type="RefSeq" id="WP_085020703.1">
    <property type="nucleotide sequence ID" value="NZ_BMHD01000001.1"/>
</dbReference>
<protein>
    <submittedName>
        <fullName evidence="1">Uncharacterized protein</fullName>
    </submittedName>
</protein>
<dbReference type="KEGG" id="cphy:B5808_16050"/>
<sequence>MAELQQSQRVAFVVEADAAGSLLRDARYLISRMRYAVNDVHSVLAVGSIGVEKLLKLSLGAARLRDGSPWPQLSELKKVGHGVEALDQTVRAELEAGIVDATRPHQIRDALNELDADSTWPRMVAAFDNYGRSGRFHFLNWLADGPDSASSPFGEWQDLETHVAHERPELALAWRSADASDRAEARSTTNEIALRSLATWQAALYAGWRNGAFGDLAQQSSSAIKPE</sequence>
<keyword evidence="2" id="KW-1185">Reference proteome</keyword>
<gene>
    <name evidence="1" type="ORF">B5808_16050</name>
</gene>
<evidence type="ECO:0000313" key="1">
    <source>
        <dbReference type="EMBL" id="ARJ06565.1"/>
    </source>
</evidence>
<dbReference type="EMBL" id="CP020715">
    <property type="protein sequence ID" value="ARJ06565.1"/>
    <property type="molecule type" value="Genomic_DNA"/>
</dbReference>
<evidence type="ECO:0000313" key="2">
    <source>
        <dbReference type="Proteomes" id="UP000192775"/>
    </source>
</evidence>
<accession>A0A1X9LMX0</accession>
<dbReference type="Proteomes" id="UP000192775">
    <property type="component" value="Chromosome"/>
</dbReference>
<organism evidence="1 2">
    <name type="scientific">Cnuibacter physcomitrellae</name>
    <dbReference type="NCBI Taxonomy" id="1619308"/>
    <lineage>
        <taxon>Bacteria</taxon>
        <taxon>Bacillati</taxon>
        <taxon>Actinomycetota</taxon>
        <taxon>Actinomycetes</taxon>
        <taxon>Micrococcales</taxon>
        <taxon>Microbacteriaceae</taxon>
        <taxon>Cnuibacter</taxon>
    </lineage>
</organism>
<name>A0A1X9LMX0_9MICO</name>
<reference evidence="1 2" key="1">
    <citation type="submission" date="2017-04" db="EMBL/GenBank/DDBJ databases">
        <authorList>
            <person name="Afonso C.L."/>
            <person name="Miller P.J."/>
            <person name="Scott M.A."/>
            <person name="Spackman E."/>
            <person name="Goraichik I."/>
            <person name="Dimitrov K.M."/>
            <person name="Suarez D.L."/>
            <person name="Swayne D.E."/>
        </authorList>
    </citation>
    <scope>NUCLEOTIDE SEQUENCE [LARGE SCALE GENOMIC DNA]</scope>
    <source>
        <strain evidence="2">XA(T)</strain>
    </source>
</reference>
<proteinExistence type="predicted"/>